<gene>
    <name evidence="3" type="ORF">QO014_000591</name>
</gene>
<feature type="transmembrane region" description="Helical" evidence="1">
    <location>
        <begin position="91"/>
        <end position="109"/>
    </location>
</feature>
<accession>A0ABU0H1P1</accession>
<dbReference type="SMART" id="SM00014">
    <property type="entry name" value="acidPPc"/>
    <property type="match status" value="1"/>
</dbReference>
<feature type="domain" description="Phosphatidic acid phosphatase type 2/haloperoxidase" evidence="2">
    <location>
        <begin position="130"/>
        <end position="241"/>
    </location>
</feature>
<keyword evidence="3" id="KW-0378">Hydrolase</keyword>
<dbReference type="GO" id="GO:0050380">
    <property type="term" value="F:undecaprenyl-diphosphatase activity"/>
    <property type="evidence" value="ECO:0007669"/>
    <property type="project" value="UniProtKB-EC"/>
</dbReference>
<evidence type="ECO:0000313" key="3">
    <source>
        <dbReference type="EMBL" id="MDQ0436221.1"/>
    </source>
</evidence>
<name>A0ABU0H1P1_9HYPH</name>
<feature type="transmembrane region" description="Helical" evidence="1">
    <location>
        <begin position="202"/>
        <end position="222"/>
    </location>
</feature>
<evidence type="ECO:0000259" key="2">
    <source>
        <dbReference type="SMART" id="SM00014"/>
    </source>
</evidence>
<sequence>MRSVGARRFAVINERIGANLTAIGARITRYRERPAINPSALRRSEIAVLTVFSLLVVLAVGLAFDRLSVERAREVPAIGRWFFGLLTELGLSAWELYPAGILVLLLLFGRWSMVPRRVAAFWAEIGAFAAYIFGAIAGSGIALNIAKQFIGRGRPGTFDEYGALVLRPFRFSYEFQSFPSGHSATAGALIAIGFLVVPRLRIWLMALALGIAASRVVVGAHYPSDIVGGLLFGYVFSLWLAGRFAAAGWAFARGPEGLIRARAAAITYVFDSPARIIVVIAGLIDALIGRRVWIPALLSIGDGSHGVPRIQRDRADDI</sequence>
<evidence type="ECO:0000313" key="4">
    <source>
        <dbReference type="Proteomes" id="UP001241603"/>
    </source>
</evidence>
<dbReference type="Gene3D" id="1.20.144.10">
    <property type="entry name" value="Phosphatidic acid phosphatase type 2/haloperoxidase"/>
    <property type="match status" value="1"/>
</dbReference>
<keyword evidence="1" id="KW-1133">Transmembrane helix</keyword>
<keyword evidence="1" id="KW-0472">Membrane</keyword>
<dbReference type="RefSeq" id="WP_266347151.1">
    <property type="nucleotide sequence ID" value="NZ_JAPKNG010000001.1"/>
</dbReference>
<keyword evidence="1" id="KW-0812">Transmembrane</keyword>
<dbReference type="Proteomes" id="UP001241603">
    <property type="component" value="Unassembled WGS sequence"/>
</dbReference>
<dbReference type="Pfam" id="PF01569">
    <property type="entry name" value="PAP2"/>
    <property type="match status" value="1"/>
</dbReference>
<dbReference type="InterPro" id="IPR000326">
    <property type="entry name" value="PAP2/HPO"/>
</dbReference>
<dbReference type="EC" id="3.6.1.27" evidence="3"/>
<dbReference type="SUPFAM" id="SSF48317">
    <property type="entry name" value="Acid phosphatase/Vanadium-dependent haloperoxidase"/>
    <property type="match status" value="1"/>
</dbReference>
<protein>
    <submittedName>
        <fullName evidence="3">Undecaprenyl-diphosphatase</fullName>
        <ecNumber evidence="3">3.6.1.27</ecNumber>
    </submittedName>
</protein>
<evidence type="ECO:0000256" key="1">
    <source>
        <dbReference type="SAM" id="Phobius"/>
    </source>
</evidence>
<reference evidence="3 4" key="1">
    <citation type="submission" date="2023-07" db="EMBL/GenBank/DDBJ databases">
        <title>Genomic Encyclopedia of Type Strains, Phase IV (KMG-IV): sequencing the most valuable type-strain genomes for metagenomic binning, comparative biology and taxonomic classification.</title>
        <authorList>
            <person name="Goeker M."/>
        </authorList>
    </citation>
    <scope>NUCLEOTIDE SEQUENCE [LARGE SCALE GENOMIC DNA]</scope>
    <source>
        <strain evidence="3 4">B6-8</strain>
    </source>
</reference>
<feature type="transmembrane region" description="Helical" evidence="1">
    <location>
        <begin position="46"/>
        <end position="64"/>
    </location>
</feature>
<keyword evidence="4" id="KW-1185">Reference proteome</keyword>
<dbReference type="InterPro" id="IPR036938">
    <property type="entry name" value="PAP2/HPO_sf"/>
</dbReference>
<comment type="caution">
    <text evidence="3">The sequence shown here is derived from an EMBL/GenBank/DDBJ whole genome shotgun (WGS) entry which is preliminary data.</text>
</comment>
<dbReference type="EMBL" id="JAUSVO010000001">
    <property type="protein sequence ID" value="MDQ0436221.1"/>
    <property type="molecule type" value="Genomic_DNA"/>
</dbReference>
<proteinExistence type="predicted"/>
<dbReference type="PANTHER" id="PTHR14969:SF13">
    <property type="entry name" value="AT30094P"/>
    <property type="match status" value="1"/>
</dbReference>
<organism evidence="3 4">
    <name type="scientific">Kaistia dalseonensis</name>
    <dbReference type="NCBI Taxonomy" id="410840"/>
    <lineage>
        <taxon>Bacteria</taxon>
        <taxon>Pseudomonadati</taxon>
        <taxon>Pseudomonadota</taxon>
        <taxon>Alphaproteobacteria</taxon>
        <taxon>Hyphomicrobiales</taxon>
        <taxon>Kaistiaceae</taxon>
        <taxon>Kaistia</taxon>
    </lineage>
</organism>
<feature type="transmembrane region" description="Helical" evidence="1">
    <location>
        <begin position="121"/>
        <end position="146"/>
    </location>
</feature>
<feature type="transmembrane region" description="Helical" evidence="1">
    <location>
        <begin position="178"/>
        <end position="197"/>
    </location>
</feature>
<feature type="transmembrane region" description="Helical" evidence="1">
    <location>
        <begin position="228"/>
        <end position="252"/>
    </location>
</feature>
<dbReference type="PANTHER" id="PTHR14969">
    <property type="entry name" value="SPHINGOSINE-1-PHOSPHATE PHOSPHOHYDROLASE"/>
    <property type="match status" value="1"/>
</dbReference>